<sequence length="393" mass="44733">MKIRISENTIENINSFIQALIISTGFLAAILSLKFHLESGFIFFSAICVLAILLLEVLITQKVYMPKKFIWFMVHIIIFCLLTYLVNRSATSINLIYMFYYCILAYYAMSLKNNTVMLLKYMIYISSLSIIAMGAIFEDMDLGRAYSMVPGVVAVLIFLKFYREKLNIPLFVCIVINLVSMFKLIMTANRGVIIAICFTLIVILLNSFDNNGKKLKVSAMKITAYFIIGILILVAILNFKQILDILLQISKSLNIEAYFLEKFKIYVELGDVTNGRTDIYEETIAGIIKSPLLGHGIGVFHYDESTNTSFYPHNFILQLLYDGGILLGLPFILKGIRITFAIIVGRIKEKDDFCLVAFMVCASIPQVSFSSNIWMVPAFWMLFAVFDKLQRKI</sequence>
<keyword evidence="3 5" id="KW-1133">Transmembrane helix</keyword>
<dbReference type="PANTHER" id="PTHR37422">
    <property type="entry name" value="TEICHURONIC ACID BIOSYNTHESIS PROTEIN TUAE"/>
    <property type="match status" value="1"/>
</dbReference>
<dbReference type="Proteomes" id="UP000220127">
    <property type="component" value="Unassembled WGS sequence"/>
</dbReference>
<name>A0A9X6YI53_BACTU</name>
<dbReference type="GO" id="GO:0016020">
    <property type="term" value="C:membrane"/>
    <property type="evidence" value="ECO:0007669"/>
    <property type="project" value="UniProtKB-SubCell"/>
</dbReference>
<feature type="transmembrane region" description="Helical" evidence="5">
    <location>
        <begin position="222"/>
        <end position="243"/>
    </location>
</feature>
<reference evidence="9 10" key="1">
    <citation type="submission" date="2017-09" db="EMBL/GenBank/DDBJ databases">
        <title>Large-scale bioinformatics analysis of Bacillus genomes uncovers conserved roles of natural products in bacterial physiology.</title>
        <authorList>
            <consortium name="Agbiome Team Llc"/>
            <person name="Bleich R.M."/>
            <person name="Grubbs K.J."/>
            <person name="Santa Maria K.C."/>
            <person name="Allen S.E."/>
            <person name="Farag S."/>
            <person name="Shank E.A."/>
            <person name="Bowers A."/>
        </authorList>
    </citation>
    <scope>NUCLEOTIDE SEQUENCE [LARGE SCALE GENOMIC DNA]</scope>
    <source>
        <strain evidence="8 10">AFS030179</strain>
        <strain evidence="7 9">AFS094940</strain>
    </source>
</reference>
<gene>
    <name evidence="8" type="ORF">COE48_15280</name>
    <name evidence="7" type="ORF">CON01_04800</name>
</gene>
<evidence type="ECO:0000256" key="1">
    <source>
        <dbReference type="ARBA" id="ARBA00004141"/>
    </source>
</evidence>
<protein>
    <recommendedName>
        <fullName evidence="6">O-antigen ligase-related domain-containing protein</fullName>
    </recommendedName>
</protein>
<feature type="transmembrane region" description="Helical" evidence="5">
    <location>
        <begin position="12"/>
        <end position="33"/>
    </location>
</feature>
<feature type="transmembrane region" description="Helical" evidence="5">
    <location>
        <begin position="69"/>
        <end position="86"/>
    </location>
</feature>
<evidence type="ECO:0000313" key="7">
    <source>
        <dbReference type="EMBL" id="PED15491.1"/>
    </source>
</evidence>
<evidence type="ECO:0000313" key="8">
    <source>
        <dbReference type="EMBL" id="PGZ02720.1"/>
    </source>
</evidence>
<dbReference type="PANTHER" id="PTHR37422:SF13">
    <property type="entry name" value="LIPOPOLYSACCHARIDE BIOSYNTHESIS PROTEIN PA4999-RELATED"/>
    <property type="match status" value="1"/>
</dbReference>
<evidence type="ECO:0000256" key="3">
    <source>
        <dbReference type="ARBA" id="ARBA00022989"/>
    </source>
</evidence>
<feature type="transmembrane region" description="Helical" evidence="5">
    <location>
        <begin position="192"/>
        <end position="210"/>
    </location>
</feature>
<feature type="transmembrane region" description="Helical" evidence="5">
    <location>
        <begin position="143"/>
        <end position="161"/>
    </location>
</feature>
<proteinExistence type="predicted"/>
<feature type="transmembrane region" description="Helical" evidence="5">
    <location>
        <begin position="39"/>
        <end position="57"/>
    </location>
</feature>
<feature type="transmembrane region" description="Helical" evidence="5">
    <location>
        <begin position="92"/>
        <end position="109"/>
    </location>
</feature>
<dbReference type="Proteomes" id="UP000223445">
    <property type="component" value="Unassembled WGS sequence"/>
</dbReference>
<feature type="transmembrane region" description="Helical" evidence="5">
    <location>
        <begin position="121"/>
        <end position="137"/>
    </location>
</feature>
<evidence type="ECO:0000313" key="10">
    <source>
        <dbReference type="Proteomes" id="UP000223445"/>
    </source>
</evidence>
<feature type="domain" description="O-antigen ligase-related" evidence="6">
    <location>
        <begin position="179"/>
        <end position="331"/>
    </location>
</feature>
<organism evidence="7 9">
    <name type="scientific">Bacillus thuringiensis</name>
    <dbReference type="NCBI Taxonomy" id="1428"/>
    <lineage>
        <taxon>Bacteria</taxon>
        <taxon>Bacillati</taxon>
        <taxon>Bacillota</taxon>
        <taxon>Bacilli</taxon>
        <taxon>Bacillales</taxon>
        <taxon>Bacillaceae</taxon>
        <taxon>Bacillus</taxon>
        <taxon>Bacillus cereus group</taxon>
    </lineage>
</organism>
<evidence type="ECO:0000313" key="9">
    <source>
        <dbReference type="Proteomes" id="UP000220127"/>
    </source>
</evidence>
<comment type="subcellular location">
    <subcellularLocation>
        <location evidence="1">Membrane</location>
        <topology evidence="1">Multi-pass membrane protein</topology>
    </subcellularLocation>
</comment>
<dbReference type="EMBL" id="NVMD01000006">
    <property type="protein sequence ID" value="PED15491.1"/>
    <property type="molecule type" value="Genomic_DNA"/>
</dbReference>
<dbReference type="AlphaFoldDB" id="A0A9X6YI53"/>
<dbReference type="EMBL" id="NUPM01000010">
    <property type="protein sequence ID" value="PGZ02720.1"/>
    <property type="molecule type" value="Genomic_DNA"/>
</dbReference>
<keyword evidence="2 5" id="KW-0812">Transmembrane</keyword>
<dbReference type="RefSeq" id="WP_097877304.1">
    <property type="nucleotide sequence ID" value="NZ_JBALLD010000001.1"/>
</dbReference>
<dbReference type="Pfam" id="PF04932">
    <property type="entry name" value="Wzy_C"/>
    <property type="match status" value="1"/>
</dbReference>
<comment type="caution">
    <text evidence="7">The sequence shown here is derived from an EMBL/GenBank/DDBJ whole genome shotgun (WGS) entry which is preliminary data.</text>
</comment>
<evidence type="ECO:0000259" key="6">
    <source>
        <dbReference type="Pfam" id="PF04932"/>
    </source>
</evidence>
<evidence type="ECO:0000256" key="5">
    <source>
        <dbReference type="SAM" id="Phobius"/>
    </source>
</evidence>
<dbReference type="InterPro" id="IPR051533">
    <property type="entry name" value="WaaL-like"/>
</dbReference>
<keyword evidence="4 5" id="KW-0472">Membrane</keyword>
<dbReference type="InterPro" id="IPR007016">
    <property type="entry name" value="O-antigen_ligase-rel_domated"/>
</dbReference>
<accession>A0A9X6YI53</accession>
<feature type="transmembrane region" description="Helical" evidence="5">
    <location>
        <begin position="353"/>
        <end position="386"/>
    </location>
</feature>
<evidence type="ECO:0000256" key="4">
    <source>
        <dbReference type="ARBA" id="ARBA00023136"/>
    </source>
</evidence>
<feature type="transmembrane region" description="Helical" evidence="5">
    <location>
        <begin position="315"/>
        <end position="333"/>
    </location>
</feature>
<evidence type="ECO:0000256" key="2">
    <source>
        <dbReference type="ARBA" id="ARBA00022692"/>
    </source>
</evidence>
<feature type="transmembrane region" description="Helical" evidence="5">
    <location>
        <begin position="168"/>
        <end position="186"/>
    </location>
</feature>